<evidence type="ECO:0000313" key="10">
    <source>
        <dbReference type="EMBL" id="KAG1354132.1"/>
    </source>
</evidence>
<dbReference type="EMBL" id="CM017878">
    <property type="protein sequence ID" value="KAG1354132.1"/>
    <property type="molecule type" value="Genomic_DNA"/>
</dbReference>
<dbReference type="FunFam" id="1.20.1270.50:FF:000003">
    <property type="entry name" value="Alpha-mannosidase"/>
    <property type="match status" value="1"/>
</dbReference>
<keyword evidence="3 7" id="KW-0378">Hydrolase</keyword>
<dbReference type="Gene3D" id="2.60.40.1360">
    <property type="match status" value="1"/>
</dbReference>
<organism evidence="10 11">
    <name type="scientific">Cocos nucifera</name>
    <name type="common">Coconut palm</name>
    <dbReference type="NCBI Taxonomy" id="13894"/>
    <lineage>
        <taxon>Eukaryota</taxon>
        <taxon>Viridiplantae</taxon>
        <taxon>Streptophyta</taxon>
        <taxon>Embryophyta</taxon>
        <taxon>Tracheophyta</taxon>
        <taxon>Spermatophyta</taxon>
        <taxon>Magnoliopsida</taxon>
        <taxon>Liliopsida</taxon>
        <taxon>Arecaceae</taxon>
        <taxon>Arecoideae</taxon>
        <taxon>Cocoseae</taxon>
        <taxon>Attaleinae</taxon>
        <taxon>Cocos</taxon>
    </lineage>
</organism>
<evidence type="ECO:0000256" key="8">
    <source>
        <dbReference type="SAM" id="MobiDB-lite"/>
    </source>
</evidence>
<dbReference type="GO" id="GO:0004559">
    <property type="term" value="F:alpha-mannosidase activity"/>
    <property type="evidence" value="ECO:0007669"/>
    <property type="project" value="InterPro"/>
</dbReference>
<evidence type="ECO:0000256" key="6">
    <source>
        <dbReference type="ARBA" id="ARBA00023295"/>
    </source>
</evidence>
<dbReference type="Gene3D" id="3.20.110.10">
    <property type="entry name" value="Glycoside hydrolase 38, N terminal domain"/>
    <property type="match status" value="1"/>
</dbReference>
<feature type="signal peptide" evidence="7">
    <location>
        <begin position="1"/>
        <end position="20"/>
    </location>
</feature>
<dbReference type="Pfam" id="PF21260">
    <property type="entry name" value="Laman-like_dom"/>
    <property type="match status" value="1"/>
</dbReference>
<dbReference type="FunFam" id="2.60.40.1180:FF:000030">
    <property type="entry name" value="Alpha-mannosidase"/>
    <property type="match status" value="1"/>
</dbReference>
<dbReference type="OrthoDB" id="2016903at2759"/>
<keyword evidence="2 7" id="KW-0479">Metal-binding</keyword>
<evidence type="ECO:0000256" key="5">
    <source>
        <dbReference type="ARBA" id="ARBA00023157"/>
    </source>
</evidence>
<keyword evidence="5" id="KW-1015">Disulfide bond</keyword>
<protein>
    <recommendedName>
        <fullName evidence="7">Alpha-mannosidase</fullName>
        <ecNumber evidence="7">3.2.1.-</ecNumber>
    </recommendedName>
</protein>
<gene>
    <name evidence="10" type="ORF">COCNU_07G002440</name>
</gene>
<proteinExistence type="inferred from homology"/>
<dbReference type="Gene3D" id="2.60.40.1180">
    <property type="entry name" value="Golgi alpha-mannosidase II"/>
    <property type="match status" value="1"/>
</dbReference>
<dbReference type="InterPro" id="IPR000602">
    <property type="entry name" value="Glyco_hydro_38_N"/>
</dbReference>
<comment type="cofactor">
    <cofactor evidence="7">
        <name>Zn(2+)</name>
        <dbReference type="ChEBI" id="CHEBI:29105"/>
    </cofactor>
    <text evidence="7">Binds 1 zinc ion per subunit.</text>
</comment>
<sequence length="849" mass="95521">MARLAMVFLCILMAISACNGGYTRYNTSAGIVAGKLNVHLVAHSHDDVGWLKTIDQYYVGSNNSIQAFFQRWWREQSEQTQEVMRKLVDSGQLEFVNGGWCMHDEATVHYIDMIDQTTLGHLTIKKQFNKVPRVGWQIDPFGHSAVQGYLLGAELGFDSVHFARIDYQDRQKRKVDKSLEVIWRGSKSFGSSSQIFANAFPVHYSPPEGFGFEVDDDIIPVQDDKLLYDYNVEQRVNDFIDAAITQANVTRTNHIMWTMGDDFQYQYAESWFRQMDKLIHYVNKDGRVHALYSTPSIYTDAKNAANESWPLKFDDYFPYADAANAYWTGYFTSRPTFKRYVRMLSGYYLAARQIEFLAGRTSSGPSTWSLGDALGIAQHHDAVTGTAKQHTTDDYEKRLAYGASEAEKVVNLALPCLTNTNCASSAVNFSQCNLLNISYCPATEEEILEGKSLVVVAYNPLGWNRSDFIRIPVNDDLVVVRDSNGNNIDTQFVEVDNVTSNIRNLYVKAYMGVSPKEAPKYWLVFQVSVPPLGWNSYFISRAAGKGMSRNGYISAGAALGNDTIEVGPGPLKMFFSLASGQLKRMVNYRTGVIRLYKDKEHAEIEYTVGPIPTDDGVGKEVITRLTANMVTNRTFFTDSNGRDFLKRLNLGIYIADGKSELSVLIDHAVGGSSIEDGEIEIMLHRGVGEPLDEQVCVDNACEGLTARGNYYMSINQFGSGAYWRRTYGQQIYSPLLLAFTHENEERWKSSLITKATTMEDGYSLPPNVALITLQDLDDGTVLLRLAHLYEAGEDVQNSAMAKVELKKVFAKKMIKELKETSLSANQEKSEMKKMTWQVERDDRSFPAPT</sequence>
<dbReference type="InterPro" id="IPR028995">
    <property type="entry name" value="Glyco_hydro_57/38_cen_sf"/>
</dbReference>
<dbReference type="InterPro" id="IPR013780">
    <property type="entry name" value="Glyco_hydro_b"/>
</dbReference>
<dbReference type="PANTHER" id="PTHR11607:SF61">
    <property type="entry name" value="ALPHA-MANNOSIDASE"/>
    <property type="match status" value="1"/>
</dbReference>
<reference evidence="10" key="2">
    <citation type="submission" date="2019-07" db="EMBL/GenBank/DDBJ databases">
        <authorList>
            <person name="Yang Y."/>
            <person name="Bocs S."/>
            <person name="Baudouin L."/>
        </authorList>
    </citation>
    <scope>NUCLEOTIDE SEQUENCE</scope>
    <source>
        <tissue evidence="10">Spear leaf of Hainan Tall coconut</tissue>
    </source>
</reference>
<dbReference type="GO" id="GO:0046872">
    <property type="term" value="F:metal ion binding"/>
    <property type="evidence" value="ECO:0007669"/>
    <property type="project" value="UniProtKB-KW"/>
</dbReference>
<dbReference type="GO" id="GO:0006013">
    <property type="term" value="P:mannose metabolic process"/>
    <property type="evidence" value="ECO:0007669"/>
    <property type="project" value="InterPro"/>
</dbReference>
<dbReference type="SMART" id="SM00872">
    <property type="entry name" value="Alpha-mann_mid"/>
    <property type="match status" value="1"/>
</dbReference>
<dbReference type="PANTHER" id="PTHR11607">
    <property type="entry name" value="ALPHA-MANNOSIDASE"/>
    <property type="match status" value="1"/>
</dbReference>
<keyword evidence="7" id="KW-0732">Signal</keyword>
<dbReference type="Pfam" id="PF01074">
    <property type="entry name" value="Glyco_hydro_38N"/>
    <property type="match status" value="1"/>
</dbReference>
<dbReference type="InterPro" id="IPR011013">
    <property type="entry name" value="Gal_mutarotase_sf_dom"/>
</dbReference>
<feature type="compositionally biased region" description="Basic and acidic residues" evidence="8">
    <location>
        <begin position="827"/>
        <end position="849"/>
    </location>
</feature>
<dbReference type="SUPFAM" id="SSF74650">
    <property type="entry name" value="Galactose mutarotase-like"/>
    <property type="match status" value="1"/>
</dbReference>
<accession>A0A8K0IEA5</accession>
<comment type="caution">
    <text evidence="10">The sequence shown here is derived from an EMBL/GenBank/DDBJ whole genome shotgun (WGS) entry which is preliminary data.</text>
</comment>
<dbReference type="EC" id="3.2.1.-" evidence="7"/>
<dbReference type="Proteomes" id="UP000797356">
    <property type="component" value="Chromosome 7"/>
</dbReference>
<name>A0A8K0IEA5_COCNU</name>
<reference evidence="10" key="1">
    <citation type="journal article" date="2017" name="Gigascience">
        <title>The genome draft of coconut (Cocos nucifera).</title>
        <authorList>
            <person name="Xiao Y."/>
            <person name="Xu P."/>
            <person name="Fan H."/>
            <person name="Baudouin L."/>
            <person name="Xia W."/>
            <person name="Bocs S."/>
            <person name="Xu J."/>
            <person name="Li Q."/>
            <person name="Guo A."/>
            <person name="Zhou L."/>
            <person name="Li J."/>
            <person name="Wu Y."/>
            <person name="Ma Z."/>
            <person name="Armero A."/>
            <person name="Issali A.E."/>
            <person name="Liu N."/>
            <person name="Peng M."/>
            <person name="Yang Y."/>
        </authorList>
    </citation>
    <scope>NUCLEOTIDE SEQUENCE</scope>
    <source>
        <tissue evidence="10">Spear leaf of Hainan Tall coconut</tissue>
    </source>
</reference>
<feature type="domain" description="Glycoside hydrolase family 38 central" evidence="9">
    <location>
        <begin position="325"/>
        <end position="399"/>
    </location>
</feature>
<dbReference type="GO" id="GO:0030246">
    <property type="term" value="F:carbohydrate binding"/>
    <property type="evidence" value="ECO:0007669"/>
    <property type="project" value="InterPro"/>
</dbReference>
<dbReference type="Pfam" id="PF07748">
    <property type="entry name" value="Glyco_hydro_38C"/>
    <property type="match status" value="1"/>
</dbReference>
<keyword evidence="4 7" id="KW-0862">Zinc</keyword>
<feature type="region of interest" description="Disordered" evidence="8">
    <location>
        <begin position="821"/>
        <end position="849"/>
    </location>
</feature>
<dbReference type="Gene3D" id="2.70.98.30">
    <property type="entry name" value="Golgi alpha-mannosidase II, domain 4"/>
    <property type="match status" value="1"/>
</dbReference>
<evidence type="ECO:0000256" key="3">
    <source>
        <dbReference type="ARBA" id="ARBA00022801"/>
    </source>
</evidence>
<dbReference type="FunFam" id="2.60.40.1360:FF:000001">
    <property type="entry name" value="Alpha-mannosidase"/>
    <property type="match status" value="1"/>
</dbReference>
<dbReference type="InterPro" id="IPR011330">
    <property type="entry name" value="Glyco_hydro/deAcase_b/a-brl"/>
</dbReference>
<keyword evidence="6 7" id="KW-0326">Glycosidase</keyword>
<dbReference type="Pfam" id="PF09261">
    <property type="entry name" value="Alpha-mann_mid"/>
    <property type="match status" value="1"/>
</dbReference>
<evidence type="ECO:0000256" key="4">
    <source>
        <dbReference type="ARBA" id="ARBA00022833"/>
    </source>
</evidence>
<evidence type="ECO:0000256" key="1">
    <source>
        <dbReference type="ARBA" id="ARBA00009792"/>
    </source>
</evidence>
<feature type="chain" id="PRO_5035488763" description="Alpha-mannosidase" evidence="7">
    <location>
        <begin position="21"/>
        <end position="849"/>
    </location>
</feature>
<evidence type="ECO:0000256" key="2">
    <source>
        <dbReference type="ARBA" id="ARBA00022723"/>
    </source>
</evidence>
<dbReference type="AlphaFoldDB" id="A0A8K0IEA5"/>
<dbReference type="InterPro" id="IPR011682">
    <property type="entry name" value="Glyco_hydro_38_C"/>
</dbReference>
<dbReference type="InterPro" id="IPR015341">
    <property type="entry name" value="Glyco_hydro_38_cen"/>
</dbReference>
<keyword evidence="11" id="KW-1185">Reference proteome</keyword>
<dbReference type="InterPro" id="IPR050843">
    <property type="entry name" value="Glycosyl_Hydrlase_38"/>
</dbReference>
<dbReference type="InterPro" id="IPR027291">
    <property type="entry name" value="Glyco_hydro_38_N_sf"/>
</dbReference>
<evidence type="ECO:0000256" key="7">
    <source>
        <dbReference type="RuleBase" id="RU361199"/>
    </source>
</evidence>
<evidence type="ECO:0000313" key="11">
    <source>
        <dbReference type="Proteomes" id="UP000797356"/>
    </source>
</evidence>
<dbReference type="SUPFAM" id="SSF88713">
    <property type="entry name" value="Glycoside hydrolase/deacetylase"/>
    <property type="match status" value="1"/>
</dbReference>
<dbReference type="InterPro" id="IPR037094">
    <property type="entry name" value="Glyco_hydro_38_cen_sf"/>
</dbReference>
<dbReference type="Gene3D" id="1.20.1270.50">
    <property type="entry name" value="Glycoside hydrolase family 38, central domain"/>
    <property type="match status" value="2"/>
</dbReference>
<dbReference type="CDD" id="cd10810">
    <property type="entry name" value="GH38N_AMII_LAM_like"/>
    <property type="match status" value="1"/>
</dbReference>
<evidence type="ECO:0000259" key="9">
    <source>
        <dbReference type="SMART" id="SM00872"/>
    </source>
</evidence>
<comment type="similarity">
    <text evidence="1 7">Belongs to the glycosyl hydrolase 38 family.</text>
</comment>
<dbReference type="SUPFAM" id="SSF88688">
    <property type="entry name" value="Families 57/38 glycoside transferase middle domain"/>
    <property type="match status" value="1"/>
</dbReference>
<dbReference type="PROSITE" id="PS51257">
    <property type="entry name" value="PROKAR_LIPOPROTEIN"/>
    <property type="match status" value="1"/>
</dbReference>
<dbReference type="FunFam" id="1.20.1270.50:FF:000002">
    <property type="entry name" value="Alpha-mannosidase"/>
    <property type="match status" value="1"/>
</dbReference>
<dbReference type="InterPro" id="IPR048534">
    <property type="entry name" value="Man2a1-like_dom"/>
</dbReference>